<dbReference type="PROSITE" id="PS50297">
    <property type="entry name" value="ANK_REP_REGION"/>
    <property type="match status" value="2"/>
</dbReference>
<feature type="repeat" description="ANK" evidence="3">
    <location>
        <begin position="335"/>
        <end position="367"/>
    </location>
</feature>
<evidence type="ECO:0000256" key="1">
    <source>
        <dbReference type="ARBA" id="ARBA00022737"/>
    </source>
</evidence>
<evidence type="ECO:0000256" key="2">
    <source>
        <dbReference type="ARBA" id="ARBA00023043"/>
    </source>
</evidence>
<evidence type="ECO:0000256" key="4">
    <source>
        <dbReference type="SAM" id="MobiDB-lite"/>
    </source>
</evidence>
<dbReference type="FunFam" id="1.25.40.20:FF:000461">
    <property type="entry name" value="Ankyrin repeat domain-containing protein, chloroplastic"/>
    <property type="match status" value="1"/>
</dbReference>
<sequence>MVRSRPKQINQIHPLGGEDATAVLVPSPPPQHPSKSLLSRPFLPSRSLPSSRPFSKLPLHASTFFPYSLPTKTLIQIPNPRSRPNSRTTTSSSAIASSSMRAPSRTPTPSSPPTSGAIPPRGLGGAEEAALGGGGGGARELGAGEVEGCGGGAQPDEEGEAQDRAPVEVREPDRAEEAADGAGYGGEFLAEKEVLGPPKAGGRVPPKNPRLGLDGGSLEDIADFFSSRDYKPSELDDDKDPRGRRKLFSNEEKVLLNKRMPDLEVATSSKWLPLHTLAASGEFYLLDRLLRHNVDINGVDKDGLSAIHKAIICNKQAIVNYLLRNSANPFVRDRDGATLMHYAVQTASSPTIKILLLYNVDVNLADESGWTPLHLAVQTQRTDIVRLLLIKGADRTLKIIQYDGLTPIELCLHSGRHMRTYELVRLLKGRPLST</sequence>
<dbReference type="InterPro" id="IPR002110">
    <property type="entry name" value="Ankyrin_rpt"/>
</dbReference>
<dbReference type="SMART" id="SM00248">
    <property type="entry name" value="ANK"/>
    <property type="match status" value="4"/>
</dbReference>
<dbReference type="PROSITE" id="PS50088">
    <property type="entry name" value="ANK_REPEAT"/>
    <property type="match status" value="4"/>
</dbReference>
<feature type="compositionally biased region" description="Gly residues" evidence="4">
    <location>
        <begin position="131"/>
        <end position="153"/>
    </location>
</feature>
<keyword evidence="1" id="KW-0677">Repeat</keyword>
<dbReference type="PANTHER" id="PTHR24203:SF86">
    <property type="entry name" value="PROTEASOME 26S SUBUNIT, NON-ATPASE 10"/>
    <property type="match status" value="1"/>
</dbReference>
<dbReference type="SUPFAM" id="SSF48403">
    <property type="entry name" value="Ankyrin repeat"/>
    <property type="match status" value="1"/>
</dbReference>
<feature type="region of interest" description="Disordered" evidence="4">
    <location>
        <begin position="75"/>
        <end position="215"/>
    </location>
</feature>
<dbReference type="InterPro" id="IPR036770">
    <property type="entry name" value="Ankyrin_rpt-contain_sf"/>
</dbReference>
<feature type="repeat" description="ANK" evidence="3">
    <location>
        <begin position="368"/>
        <end position="394"/>
    </location>
</feature>
<keyword evidence="2 3" id="KW-0040">ANK repeat</keyword>
<dbReference type="Pfam" id="PF12796">
    <property type="entry name" value="Ank_2"/>
    <property type="match status" value="1"/>
</dbReference>
<feature type="region of interest" description="Disordered" evidence="4">
    <location>
        <begin position="1"/>
        <end position="55"/>
    </location>
</feature>
<feature type="repeat" description="ANK" evidence="3">
    <location>
        <begin position="269"/>
        <end position="301"/>
    </location>
</feature>
<evidence type="ECO:0000313" key="5">
    <source>
        <dbReference type="EMBL" id="CAD1835181.1"/>
    </source>
</evidence>
<feature type="compositionally biased region" description="Basic and acidic residues" evidence="4">
    <location>
        <begin position="161"/>
        <end position="177"/>
    </location>
</feature>
<proteinExistence type="predicted"/>
<accession>A0A6V7PWP1</accession>
<evidence type="ECO:0000256" key="3">
    <source>
        <dbReference type="PROSITE-ProRule" id="PRU00023"/>
    </source>
</evidence>
<reference evidence="5" key="1">
    <citation type="submission" date="2020-07" db="EMBL/GenBank/DDBJ databases">
        <authorList>
            <person name="Lin J."/>
        </authorList>
    </citation>
    <scope>NUCLEOTIDE SEQUENCE</scope>
</reference>
<dbReference type="PANTHER" id="PTHR24203">
    <property type="entry name" value="ANKYRIN REPEAT FAMILY PROTEIN"/>
    <property type="match status" value="1"/>
</dbReference>
<gene>
    <name evidence="5" type="ORF">CB5_LOCUS18392</name>
</gene>
<organism evidence="5">
    <name type="scientific">Ananas comosus var. bracteatus</name>
    <name type="common">red pineapple</name>
    <dbReference type="NCBI Taxonomy" id="296719"/>
    <lineage>
        <taxon>Eukaryota</taxon>
        <taxon>Viridiplantae</taxon>
        <taxon>Streptophyta</taxon>
        <taxon>Embryophyta</taxon>
        <taxon>Tracheophyta</taxon>
        <taxon>Spermatophyta</taxon>
        <taxon>Magnoliopsida</taxon>
        <taxon>Liliopsida</taxon>
        <taxon>Poales</taxon>
        <taxon>Bromeliaceae</taxon>
        <taxon>Bromelioideae</taxon>
        <taxon>Ananas</taxon>
    </lineage>
</organism>
<protein>
    <submittedName>
        <fullName evidence="5">Uncharacterized protein</fullName>
    </submittedName>
</protein>
<feature type="compositionally biased region" description="Low complexity" evidence="4">
    <location>
        <begin position="33"/>
        <end position="55"/>
    </location>
</feature>
<dbReference type="EMBL" id="LR862153">
    <property type="protein sequence ID" value="CAD1835181.1"/>
    <property type="molecule type" value="Genomic_DNA"/>
</dbReference>
<dbReference type="Gene3D" id="1.25.40.20">
    <property type="entry name" value="Ankyrin repeat-containing domain"/>
    <property type="match status" value="1"/>
</dbReference>
<feature type="compositionally biased region" description="Low complexity" evidence="4">
    <location>
        <begin position="78"/>
        <end position="130"/>
    </location>
</feature>
<feature type="repeat" description="ANK" evidence="3">
    <location>
        <begin position="302"/>
        <end position="334"/>
    </location>
</feature>
<dbReference type="AlphaFoldDB" id="A0A6V7PWP1"/>
<name>A0A6V7PWP1_ANACO</name>